<protein>
    <submittedName>
        <fullName evidence="1 2">Uncharacterized protein</fullName>
    </submittedName>
</protein>
<accession>A0A072VKG3</accession>
<reference evidence="1 3" key="2">
    <citation type="journal article" date="2014" name="BMC Genomics">
        <title>An improved genome release (version Mt4.0) for the model legume Medicago truncatula.</title>
        <authorList>
            <person name="Tang H."/>
            <person name="Krishnakumar V."/>
            <person name="Bidwell S."/>
            <person name="Rosen B."/>
            <person name="Chan A."/>
            <person name="Zhou S."/>
            <person name="Gentzbittel L."/>
            <person name="Childs K.L."/>
            <person name="Yandell M."/>
            <person name="Gundlach H."/>
            <person name="Mayer K.F."/>
            <person name="Schwartz D.C."/>
            <person name="Town C.D."/>
        </authorList>
    </citation>
    <scope>GENOME REANNOTATION</scope>
    <source>
        <strain evidence="1">A17</strain>
        <strain evidence="2 3">cv. Jemalong A17</strain>
    </source>
</reference>
<keyword evidence="3" id="KW-1185">Reference proteome</keyword>
<gene>
    <name evidence="1" type="ordered locus">MTR_1g057100</name>
</gene>
<evidence type="ECO:0000313" key="2">
    <source>
        <dbReference type="EnsemblPlants" id="KEH41893"/>
    </source>
</evidence>
<dbReference type="EMBL" id="CM001217">
    <property type="protein sequence ID" value="KEH41893.1"/>
    <property type="molecule type" value="Genomic_DNA"/>
</dbReference>
<evidence type="ECO:0000313" key="1">
    <source>
        <dbReference type="EMBL" id="KEH41893.1"/>
    </source>
</evidence>
<dbReference type="EnsemblPlants" id="KEH41893">
    <property type="protein sequence ID" value="KEH41893"/>
    <property type="gene ID" value="MTR_1g057100"/>
</dbReference>
<reference evidence="1 3" key="1">
    <citation type="journal article" date="2011" name="Nature">
        <title>The Medicago genome provides insight into the evolution of rhizobial symbioses.</title>
        <authorList>
            <person name="Young N.D."/>
            <person name="Debelle F."/>
            <person name="Oldroyd G.E."/>
            <person name="Geurts R."/>
            <person name="Cannon S.B."/>
            <person name="Udvardi M.K."/>
            <person name="Benedito V.A."/>
            <person name="Mayer K.F."/>
            <person name="Gouzy J."/>
            <person name="Schoof H."/>
            <person name="Van de Peer Y."/>
            <person name="Proost S."/>
            <person name="Cook D.R."/>
            <person name="Meyers B.C."/>
            <person name="Spannagl M."/>
            <person name="Cheung F."/>
            <person name="De Mita S."/>
            <person name="Krishnakumar V."/>
            <person name="Gundlach H."/>
            <person name="Zhou S."/>
            <person name="Mudge J."/>
            <person name="Bharti A.K."/>
            <person name="Murray J.D."/>
            <person name="Naoumkina M.A."/>
            <person name="Rosen B."/>
            <person name="Silverstein K.A."/>
            <person name="Tang H."/>
            <person name="Rombauts S."/>
            <person name="Zhao P.X."/>
            <person name="Zhou P."/>
            <person name="Barbe V."/>
            <person name="Bardou P."/>
            <person name="Bechner M."/>
            <person name="Bellec A."/>
            <person name="Berger A."/>
            <person name="Berges H."/>
            <person name="Bidwell S."/>
            <person name="Bisseling T."/>
            <person name="Choisne N."/>
            <person name="Couloux A."/>
            <person name="Denny R."/>
            <person name="Deshpande S."/>
            <person name="Dai X."/>
            <person name="Doyle J.J."/>
            <person name="Dudez A.M."/>
            <person name="Farmer A.D."/>
            <person name="Fouteau S."/>
            <person name="Franken C."/>
            <person name="Gibelin C."/>
            <person name="Gish J."/>
            <person name="Goldstein S."/>
            <person name="Gonzalez A.J."/>
            <person name="Green P.J."/>
            <person name="Hallab A."/>
            <person name="Hartog M."/>
            <person name="Hua A."/>
            <person name="Humphray S.J."/>
            <person name="Jeong D.H."/>
            <person name="Jing Y."/>
            <person name="Jocker A."/>
            <person name="Kenton S.M."/>
            <person name="Kim D.J."/>
            <person name="Klee K."/>
            <person name="Lai H."/>
            <person name="Lang C."/>
            <person name="Lin S."/>
            <person name="Macmil S.L."/>
            <person name="Magdelenat G."/>
            <person name="Matthews L."/>
            <person name="McCorrison J."/>
            <person name="Monaghan E.L."/>
            <person name="Mun J.H."/>
            <person name="Najar F.Z."/>
            <person name="Nicholson C."/>
            <person name="Noirot C."/>
            <person name="O'Bleness M."/>
            <person name="Paule C.R."/>
            <person name="Poulain J."/>
            <person name="Prion F."/>
            <person name="Qin B."/>
            <person name="Qu C."/>
            <person name="Retzel E.F."/>
            <person name="Riddle C."/>
            <person name="Sallet E."/>
            <person name="Samain S."/>
            <person name="Samson N."/>
            <person name="Sanders I."/>
            <person name="Saurat O."/>
            <person name="Scarpelli C."/>
            <person name="Schiex T."/>
            <person name="Segurens B."/>
            <person name="Severin A.J."/>
            <person name="Sherrier D.J."/>
            <person name="Shi R."/>
            <person name="Sims S."/>
            <person name="Singer S.R."/>
            <person name="Sinharoy S."/>
            <person name="Sterck L."/>
            <person name="Viollet A."/>
            <person name="Wang B.B."/>
            <person name="Wang K."/>
            <person name="Wang M."/>
            <person name="Wang X."/>
            <person name="Warfsmann J."/>
            <person name="Weissenbach J."/>
            <person name="White D.D."/>
            <person name="White J.D."/>
            <person name="Wiley G.B."/>
            <person name="Wincker P."/>
            <person name="Xing Y."/>
            <person name="Yang L."/>
            <person name="Yao Z."/>
            <person name="Ying F."/>
            <person name="Zhai J."/>
            <person name="Zhou L."/>
            <person name="Zuber A."/>
            <person name="Denarie J."/>
            <person name="Dixon R.A."/>
            <person name="May G.D."/>
            <person name="Schwartz D.C."/>
            <person name="Rogers J."/>
            <person name="Quetier F."/>
            <person name="Town C.D."/>
            <person name="Roe B.A."/>
        </authorList>
    </citation>
    <scope>NUCLEOTIDE SEQUENCE [LARGE SCALE GENOMIC DNA]</scope>
    <source>
        <strain evidence="1">A17</strain>
        <strain evidence="2 3">cv. Jemalong A17</strain>
    </source>
</reference>
<organism evidence="1 3">
    <name type="scientific">Medicago truncatula</name>
    <name type="common">Barrel medic</name>
    <name type="synonym">Medicago tribuloides</name>
    <dbReference type="NCBI Taxonomy" id="3880"/>
    <lineage>
        <taxon>Eukaryota</taxon>
        <taxon>Viridiplantae</taxon>
        <taxon>Streptophyta</taxon>
        <taxon>Embryophyta</taxon>
        <taxon>Tracheophyta</taxon>
        <taxon>Spermatophyta</taxon>
        <taxon>Magnoliopsida</taxon>
        <taxon>eudicotyledons</taxon>
        <taxon>Gunneridae</taxon>
        <taxon>Pentapetalae</taxon>
        <taxon>rosids</taxon>
        <taxon>fabids</taxon>
        <taxon>Fabales</taxon>
        <taxon>Fabaceae</taxon>
        <taxon>Papilionoideae</taxon>
        <taxon>50 kb inversion clade</taxon>
        <taxon>NPAAA clade</taxon>
        <taxon>Hologalegina</taxon>
        <taxon>IRL clade</taxon>
        <taxon>Trifolieae</taxon>
        <taxon>Medicago</taxon>
    </lineage>
</organism>
<dbReference type="AlphaFoldDB" id="A0A072VKG3"/>
<dbReference type="Proteomes" id="UP000002051">
    <property type="component" value="Unassembled WGS sequence"/>
</dbReference>
<proteinExistence type="predicted"/>
<dbReference type="HOGENOM" id="CLU_2945132_0_0_1"/>
<sequence>MTNANCYNWQIATIGKDRRNDKAIINSHTHKWRYRGSNPDHGIRHNFSILPVELGLLDNC</sequence>
<reference evidence="2" key="3">
    <citation type="submission" date="2015-04" db="UniProtKB">
        <authorList>
            <consortium name="EnsemblPlants"/>
        </authorList>
    </citation>
    <scope>IDENTIFICATION</scope>
    <source>
        <strain evidence="2">cv. Jemalong A17</strain>
    </source>
</reference>
<evidence type="ECO:0000313" key="3">
    <source>
        <dbReference type="Proteomes" id="UP000002051"/>
    </source>
</evidence>
<name>A0A072VKG3_MEDTR</name>